<gene>
    <name evidence="12" type="ordered locus">Halha_2593</name>
</gene>
<keyword evidence="7 10" id="KW-0560">Oxidoreductase</keyword>
<dbReference type="eggNOG" id="COG1180">
    <property type="taxonomic scope" value="Bacteria"/>
</dbReference>
<evidence type="ECO:0000256" key="5">
    <source>
        <dbReference type="ARBA" id="ARBA00022691"/>
    </source>
</evidence>
<dbReference type="GO" id="GO:0043365">
    <property type="term" value="F:[formate-C-acetyltransferase]-activating enzyme activity"/>
    <property type="evidence" value="ECO:0007669"/>
    <property type="project" value="UniProtKB-UniRule"/>
</dbReference>
<keyword evidence="5 10" id="KW-0949">S-adenosyl-L-methionine</keyword>
<comment type="similarity">
    <text evidence="2 10">Belongs to the organic radical-activating enzymes family.</text>
</comment>
<dbReference type="InterPro" id="IPR034457">
    <property type="entry name" value="Organic_radical-activating"/>
</dbReference>
<dbReference type="SFLD" id="SFLDG01066">
    <property type="entry name" value="organic_radical-activating_enz"/>
    <property type="match status" value="1"/>
</dbReference>
<dbReference type="KEGG" id="hhl:Halha_2593"/>
<dbReference type="GO" id="GO:0005737">
    <property type="term" value="C:cytoplasm"/>
    <property type="evidence" value="ECO:0007669"/>
    <property type="project" value="UniProtKB-SubCell"/>
</dbReference>
<dbReference type="PATRIC" id="fig|748449.3.peg.2514"/>
<evidence type="ECO:0000256" key="4">
    <source>
        <dbReference type="ARBA" id="ARBA00022485"/>
    </source>
</evidence>
<evidence type="ECO:0000256" key="6">
    <source>
        <dbReference type="ARBA" id="ARBA00022723"/>
    </source>
</evidence>
<name>L0KBT1_HALHC</name>
<evidence type="ECO:0000256" key="9">
    <source>
        <dbReference type="ARBA" id="ARBA00023014"/>
    </source>
</evidence>
<feature type="domain" description="Radical SAM core" evidence="11">
    <location>
        <begin position="15"/>
        <end position="240"/>
    </location>
</feature>
<evidence type="ECO:0000256" key="3">
    <source>
        <dbReference type="ARBA" id="ARBA00021356"/>
    </source>
</evidence>
<dbReference type="PANTHER" id="PTHR30352:SF5">
    <property type="entry name" value="PYRUVATE FORMATE-LYASE 1-ACTIVATING ENZYME"/>
    <property type="match status" value="1"/>
</dbReference>
<evidence type="ECO:0000313" key="12">
    <source>
        <dbReference type="EMBL" id="AGB42466.1"/>
    </source>
</evidence>
<dbReference type="Pfam" id="PF04055">
    <property type="entry name" value="Radical_SAM"/>
    <property type="match status" value="1"/>
</dbReference>
<keyword evidence="4 10" id="KW-0004">4Fe-4S</keyword>
<organism evidence="12 13">
    <name type="scientific">Halobacteroides halobius (strain ATCC 35273 / DSM 5150 / MD-1)</name>
    <dbReference type="NCBI Taxonomy" id="748449"/>
    <lineage>
        <taxon>Bacteria</taxon>
        <taxon>Bacillati</taxon>
        <taxon>Bacillota</taxon>
        <taxon>Clostridia</taxon>
        <taxon>Halanaerobiales</taxon>
        <taxon>Halobacteroidaceae</taxon>
        <taxon>Halobacteroides</taxon>
    </lineage>
</organism>
<dbReference type="Gene3D" id="3.20.20.70">
    <property type="entry name" value="Aldolase class I"/>
    <property type="match status" value="1"/>
</dbReference>
<dbReference type="Proteomes" id="UP000010880">
    <property type="component" value="Chromosome"/>
</dbReference>
<dbReference type="InterPro" id="IPR012838">
    <property type="entry name" value="PFL1_activating"/>
</dbReference>
<dbReference type="InterPro" id="IPR058240">
    <property type="entry name" value="rSAM_sf"/>
</dbReference>
<accession>L0KBT1</accession>
<evidence type="ECO:0000256" key="1">
    <source>
        <dbReference type="ARBA" id="ARBA00003141"/>
    </source>
</evidence>
<dbReference type="HOGENOM" id="CLU_058969_1_1_9"/>
<evidence type="ECO:0000313" key="13">
    <source>
        <dbReference type="Proteomes" id="UP000010880"/>
    </source>
</evidence>
<comment type="function">
    <text evidence="1 10">Activation of pyruvate formate-lyase under anaerobic conditions by generation of an organic free radical, using S-adenosylmethionine and reduced flavodoxin as cosubstrates to produce 5'-deoxy-adenosine.</text>
</comment>
<protein>
    <recommendedName>
        <fullName evidence="3 10">Pyruvate formate-lyase-activating enzyme</fullName>
        <ecNumber evidence="10">1.97.1.4</ecNumber>
    </recommendedName>
</protein>
<keyword evidence="13" id="KW-1185">Reference proteome</keyword>
<evidence type="ECO:0000259" key="11">
    <source>
        <dbReference type="PROSITE" id="PS51918"/>
    </source>
</evidence>
<dbReference type="AlphaFoldDB" id="L0KBT1"/>
<comment type="catalytic activity">
    <reaction evidence="10">
        <text>glycyl-[formate C-acetyltransferase] + reduced [flavodoxin] + S-adenosyl-L-methionine = glycin-2-yl radical-[formate C-acetyltransferase] + semiquinone [flavodoxin] + 5'-deoxyadenosine + L-methionine + H(+)</text>
        <dbReference type="Rhea" id="RHEA:19225"/>
        <dbReference type="Rhea" id="RHEA-COMP:10622"/>
        <dbReference type="Rhea" id="RHEA-COMP:12190"/>
        <dbReference type="Rhea" id="RHEA-COMP:12191"/>
        <dbReference type="Rhea" id="RHEA-COMP:14480"/>
        <dbReference type="ChEBI" id="CHEBI:15378"/>
        <dbReference type="ChEBI" id="CHEBI:17319"/>
        <dbReference type="ChEBI" id="CHEBI:29947"/>
        <dbReference type="ChEBI" id="CHEBI:32722"/>
        <dbReference type="ChEBI" id="CHEBI:57618"/>
        <dbReference type="ChEBI" id="CHEBI:57844"/>
        <dbReference type="ChEBI" id="CHEBI:59789"/>
        <dbReference type="ChEBI" id="CHEBI:140311"/>
        <dbReference type="EC" id="1.97.1.4"/>
    </reaction>
</comment>
<dbReference type="NCBIfam" id="TIGR02493">
    <property type="entry name" value="PFLA"/>
    <property type="match status" value="1"/>
</dbReference>
<dbReference type="SUPFAM" id="SSF102114">
    <property type="entry name" value="Radical SAM enzymes"/>
    <property type="match status" value="1"/>
</dbReference>
<keyword evidence="10" id="KW-0963">Cytoplasm</keyword>
<dbReference type="GO" id="GO:0016829">
    <property type="term" value="F:lyase activity"/>
    <property type="evidence" value="ECO:0007669"/>
    <property type="project" value="UniProtKB-KW"/>
</dbReference>
<dbReference type="InterPro" id="IPR007197">
    <property type="entry name" value="rSAM"/>
</dbReference>
<evidence type="ECO:0000256" key="2">
    <source>
        <dbReference type="ARBA" id="ARBA00009777"/>
    </source>
</evidence>
<keyword evidence="6 10" id="KW-0479">Metal-binding</keyword>
<keyword evidence="12" id="KW-0456">Lyase</keyword>
<comment type="subcellular location">
    <subcellularLocation>
        <location evidence="10">Cytoplasm</location>
    </subcellularLocation>
</comment>
<evidence type="ECO:0000256" key="10">
    <source>
        <dbReference type="RuleBase" id="RU362053"/>
    </source>
</evidence>
<sequence>MTTGYIHSVESFGTQDGPGIRYVIFTQGCPLRCKYCHNPDTWDLSEGQEMSVEDLIDKVIKCKPYINRGEGGLTVSGGEPTLQLDFVLELLRRSKEEGIHNALDTSGYVQISDFAKLMPYLDLVLLDIKQINKDKHQELTGVDNQRTLDLVNFLEEKKKPFWVRYVVVPGLTDNLEDIKALVNKLTGLEQLEKVQLLPYHQLGVHKWKELDLEYELEDVEPPSKRKLRQIKGLFEKEGIRVETK</sequence>
<dbReference type="PROSITE" id="PS51918">
    <property type="entry name" value="RADICAL_SAM"/>
    <property type="match status" value="1"/>
</dbReference>
<dbReference type="SFLD" id="SFLDG01067">
    <property type="entry name" value="SPASM/twitch_domain_containing"/>
    <property type="match status" value="1"/>
</dbReference>
<dbReference type="InterPro" id="IPR001989">
    <property type="entry name" value="Radical_activat_CS"/>
</dbReference>
<dbReference type="SFLD" id="SFLDS00029">
    <property type="entry name" value="Radical_SAM"/>
    <property type="match status" value="1"/>
</dbReference>
<dbReference type="EMBL" id="CP003359">
    <property type="protein sequence ID" value="AGB42466.1"/>
    <property type="molecule type" value="Genomic_DNA"/>
</dbReference>
<dbReference type="STRING" id="748449.Halha_2593"/>
<dbReference type="GO" id="GO:0046872">
    <property type="term" value="F:metal ion binding"/>
    <property type="evidence" value="ECO:0007669"/>
    <property type="project" value="UniProtKB-UniRule"/>
</dbReference>
<dbReference type="PROSITE" id="PS01087">
    <property type="entry name" value="RADICAL_ACTIVATING"/>
    <property type="match status" value="1"/>
</dbReference>
<keyword evidence="8 10" id="KW-0408">Iron</keyword>
<dbReference type="RefSeq" id="WP_015328178.1">
    <property type="nucleotide sequence ID" value="NC_019978.1"/>
</dbReference>
<comment type="cofactor">
    <cofactor evidence="10">
        <name>[4Fe-4S] cluster</name>
        <dbReference type="ChEBI" id="CHEBI:49883"/>
    </cofactor>
    <text evidence="10">Binds 1 [4Fe-4S] cluster. The cluster is coordinated with 3 cysteines and an exchangeable S-adenosyl-L-methionine.</text>
</comment>
<proteinExistence type="inferred from homology"/>
<dbReference type="GO" id="GO:0051539">
    <property type="term" value="F:4 iron, 4 sulfur cluster binding"/>
    <property type="evidence" value="ECO:0007669"/>
    <property type="project" value="UniProtKB-UniRule"/>
</dbReference>
<reference evidence="13" key="1">
    <citation type="submission" date="2012-02" db="EMBL/GenBank/DDBJ databases">
        <title>The complete genome of Halobacteroides halobius DSM 5150.</title>
        <authorList>
            <person name="Lucas S."/>
            <person name="Copeland A."/>
            <person name="Lapidus A."/>
            <person name="Glavina del Rio T."/>
            <person name="Dalin E."/>
            <person name="Tice H."/>
            <person name="Bruce D."/>
            <person name="Goodwin L."/>
            <person name="Pitluck S."/>
            <person name="Peters L."/>
            <person name="Mikhailova N."/>
            <person name="Gu W."/>
            <person name="Kyrpides N."/>
            <person name="Mavromatis K."/>
            <person name="Ivanova N."/>
            <person name="Brettin T."/>
            <person name="Detter J.C."/>
            <person name="Han C."/>
            <person name="Larimer F."/>
            <person name="Land M."/>
            <person name="Hauser L."/>
            <person name="Markowitz V."/>
            <person name="Cheng J.-F."/>
            <person name="Hugenholtz P."/>
            <person name="Woyke T."/>
            <person name="Wu D."/>
            <person name="Tindall B."/>
            <person name="Pomrenke H."/>
            <person name="Brambilla E."/>
            <person name="Klenk H.-P."/>
            <person name="Eisen J.A."/>
        </authorList>
    </citation>
    <scope>NUCLEOTIDE SEQUENCE [LARGE SCALE GENOMIC DNA]</scope>
    <source>
        <strain evidence="13">ATCC 35273 / DSM 5150 / MD-1</strain>
    </source>
</reference>
<dbReference type="CDD" id="cd01335">
    <property type="entry name" value="Radical_SAM"/>
    <property type="match status" value="1"/>
</dbReference>
<keyword evidence="9 10" id="KW-0411">Iron-sulfur</keyword>
<evidence type="ECO:0000256" key="7">
    <source>
        <dbReference type="ARBA" id="ARBA00023002"/>
    </source>
</evidence>
<dbReference type="OrthoDB" id="9782387at2"/>
<dbReference type="EC" id="1.97.1.4" evidence="10"/>
<evidence type="ECO:0000256" key="8">
    <source>
        <dbReference type="ARBA" id="ARBA00023004"/>
    </source>
</evidence>
<dbReference type="InterPro" id="IPR013785">
    <property type="entry name" value="Aldolase_TIM"/>
</dbReference>
<keyword evidence="12" id="KW-0670">Pyruvate</keyword>
<dbReference type="PANTHER" id="PTHR30352">
    <property type="entry name" value="PYRUVATE FORMATE-LYASE-ACTIVATING ENZYME"/>
    <property type="match status" value="1"/>
</dbReference>